<evidence type="ECO:0000259" key="1">
    <source>
        <dbReference type="PROSITE" id="PS50801"/>
    </source>
</evidence>
<gene>
    <name evidence="2" type="ORF">ACFSCY_28890</name>
</gene>
<dbReference type="Gene3D" id="3.30.750.24">
    <property type="entry name" value="STAS domain"/>
    <property type="match status" value="1"/>
</dbReference>
<dbReference type="SUPFAM" id="SSF52091">
    <property type="entry name" value="SpoIIaa-like"/>
    <property type="match status" value="1"/>
</dbReference>
<feature type="domain" description="STAS" evidence="1">
    <location>
        <begin position="17"/>
        <end position="105"/>
    </location>
</feature>
<name>A0ABW4FSI4_9PSEU</name>
<dbReference type="PROSITE" id="PS50801">
    <property type="entry name" value="STAS"/>
    <property type="match status" value="1"/>
</dbReference>
<proteinExistence type="predicted"/>
<keyword evidence="3" id="KW-1185">Reference proteome</keyword>
<dbReference type="PANTHER" id="PTHR33495">
    <property type="entry name" value="ANTI-SIGMA FACTOR ANTAGONIST TM_1081-RELATED-RELATED"/>
    <property type="match status" value="1"/>
</dbReference>
<accession>A0ABW4FSI4</accession>
<protein>
    <submittedName>
        <fullName evidence="2">STAS domain-containing protein</fullName>
    </submittedName>
</protein>
<dbReference type="InterPro" id="IPR002645">
    <property type="entry name" value="STAS_dom"/>
</dbReference>
<reference evidence="3" key="1">
    <citation type="journal article" date="2019" name="Int. J. Syst. Evol. Microbiol.">
        <title>The Global Catalogue of Microorganisms (GCM) 10K type strain sequencing project: providing services to taxonomists for standard genome sequencing and annotation.</title>
        <authorList>
            <consortium name="The Broad Institute Genomics Platform"/>
            <consortium name="The Broad Institute Genome Sequencing Center for Infectious Disease"/>
            <person name="Wu L."/>
            <person name="Ma J."/>
        </authorList>
    </citation>
    <scope>NUCLEOTIDE SEQUENCE [LARGE SCALE GENOMIC DNA]</scope>
    <source>
        <strain evidence="3">JCM 12165</strain>
    </source>
</reference>
<dbReference type="PANTHER" id="PTHR33495:SF2">
    <property type="entry name" value="ANTI-SIGMA FACTOR ANTAGONIST TM_1081-RELATED"/>
    <property type="match status" value="1"/>
</dbReference>
<dbReference type="Pfam" id="PF01740">
    <property type="entry name" value="STAS"/>
    <property type="match status" value="1"/>
</dbReference>
<evidence type="ECO:0000313" key="2">
    <source>
        <dbReference type="EMBL" id="MFD1533449.1"/>
    </source>
</evidence>
<sequence>MTGASAVVDVRLHAPIPDVVVVRVSGRLDDGAAAPVLVRRVDQQLGRARHVVIDLQDVQFLDWQFLELLRAAHTRAVAVGAQLHVSAEHQGVRRLLRSSGLDQLVQVCPAAEMVVAGLIGAARP</sequence>
<comment type="caution">
    <text evidence="2">The sequence shown here is derived from an EMBL/GenBank/DDBJ whole genome shotgun (WGS) entry which is preliminary data.</text>
</comment>
<evidence type="ECO:0000313" key="3">
    <source>
        <dbReference type="Proteomes" id="UP001597145"/>
    </source>
</evidence>
<dbReference type="EMBL" id="JBHUCP010000025">
    <property type="protein sequence ID" value="MFD1533449.1"/>
    <property type="molecule type" value="Genomic_DNA"/>
</dbReference>
<dbReference type="Proteomes" id="UP001597145">
    <property type="component" value="Unassembled WGS sequence"/>
</dbReference>
<organism evidence="2 3">
    <name type="scientific">Pseudonocardia aurantiaca</name>
    <dbReference type="NCBI Taxonomy" id="75290"/>
    <lineage>
        <taxon>Bacteria</taxon>
        <taxon>Bacillati</taxon>
        <taxon>Actinomycetota</taxon>
        <taxon>Actinomycetes</taxon>
        <taxon>Pseudonocardiales</taxon>
        <taxon>Pseudonocardiaceae</taxon>
        <taxon>Pseudonocardia</taxon>
    </lineage>
</organism>
<dbReference type="InterPro" id="IPR036513">
    <property type="entry name" value="STAS_dom_sf"/>
</dbReference>
<dbReference type="CDD" id="cd07043">
    <property type="entry name" value="STAS_anti-anti-sigma_factors"/>
    <property type="match status" value="1"/>
</dbReference>
<dbReference type="RefSeq" id="WP_343985371.1">
    <property type="nucleotide sequence ID" value="NZ_BAAAJG010000026.1"/>
</dbReference>